<evidence type="ECO:0000256" key="10">
    <source>
        <dbReference type="PROSITE-ProRule" id="PRU00452"/>
    </source>
</evidence>
<gene>
    <name evidence="13" type="ORF">F5X68DRAFT_34863</name>
</gene>
<feature type="region of interest" description="Disordered" evidence="11">
    <location>
        <begin position="367"/>
        <end position="415"/>
    </location>
</feature>
<evidence type="ECO:0000313" key="13">
    <source>
        <dbReference type="EMBL" id="KAH6678857.1"/>
    </source>
</evidence>
<evidence type="ECO:0000313" key="14">
    <source>
        <dbReference type="Proteomes" id="UP000770015"/>
    </source>
</evidence>
<feature type="region of interest" description="Disordered" evidence="11">
    <location>
        <begin position="153"/>
        <end position="196"/>
    </location>
</feature>
<dbReference type="Proteomes" id="UP000770015">
    <property type="component" value="Unassembled WGS sequence"/>
</dbReference>
<dbReference type="Pfam" id="PF11789">
    <property type="entry name" value="zf-Nse"/>
    <property type="match status" value="1"/>
</dbReference>
<dbReference type="InterPro" id="IPR026846">
    <property type="entry name" value="Nse2(Mms21)"/>
</dbReference>
<feature type="compositionally biased region" description="Low complexity" evidence="11">
    <location>
        <begin position="11"/>
        <end position="24"/>
    </location>
</feature>
<dbReference type="PANTHER" id="PTHR21330:SF1">
    <property type="entry name" value="E3 SUMO-PROTEIN LIGASE NSE2"/>
    <property type="match status" value="1"/>
</dbReference>
<keyword evidence="7" id="KW-0833">Ubl conjugation pathway</keyword>
<dbReference type="GO" id="GO:0005634">
    <property type="term" value="C:nucleus"/>
    <property type="evidence" value="ECO:0007669"/>
    <property type="project" value="UniProtKB-SubCell"/>
</dbReference>
<dbReference type="OrthoDB" id="26899at2759"/>
<evidence type="ECO:0000256" key="1">
    <source>
        <dbReference type="ARBA" id="ARBA00004123"/>
    </source>
</evidence>
<proteinExistence type="inferred from homology"/>
<comment type="pathway">
    <text evidence="2">Protein modification; protein sumoylation.</text>
</comment>
<evidence type="ECO:0000256" key="7">
    <source>
        <dbReference type="ARBA" id="ARBA00022786"/>
    </source>
</evidence>
<dbReference type="InterPro" id="IPR013083">
    <property type="entry name" value="Znf_RING/FYVE/PHD"/>
</dbReference>
<evidence type="ECO:0000256" key="9">
    <source>
        <dbReference type="ARBA" id="ARBA00023242"/>
    </source>
</evidence>
<keyword evidence="9" id="KW-0539">Nucleus</keyword>
<feature type="compositionally biased region" description="Basic and acidic residues" evidence="11">
    <location>
        <begin position="368"/>
        <end position="380"/>
    </location>
</feature>
<dbReference type="GO" id="GO:0061665">
    <property type="term" value="F:SUMO ligase activity"/>
    <property type="evidence" value="ECO:0007669"/>
    <property type="project" value="TreeGrafter"/>
</dbReference>
<comment type="caution">
    <text evidence="13">The sequence shown here is derived from an EMBL/GenBank/DDBJ whole genome shotgun (WGS) entry which is preliminary data.</text>
</comment>
<dbReference type="AlphaFoldDB" id="A0A9P9A817"/>
<dbReference type="SUPFAM" id="SSF57850">
    <property type="entry name" value="RING/U-box"/>
    <property type="match status" value="1"/>
</dbReference>
<feature type="compositionally biased region" description="Basic residues" evidence="11">
    <location>
        <begin position="1"/>
        <end position="10"/>
    </location>
</feature>
<reference evidence="13" key="1">
    <citation type="journal article" date="2021" name="Nat. Commun.">
        <title>Genetic determinants of endophytism in the Arabidopsis root mycobiome.</title>
        <authorList>
            <person name="Mesny F."/>
            <person name="Miyauchi S."/>
            <person name="Thiergart T."/>
            <person name="Pickel B."/>
            <person name="Atanasova L."/>
            <person name="Karlsson M."/>
            <person name="Huettel B."/>
            <person name="Barry K.W."/>
            <person name="Haridas S."/>
            <person name="Chen C."/>
            <person name="Bauer D."/>
            <person name="Andreopoulos W."/>
            <person name="Pangilinan J."/>
            <person name="LaButti K."/>
            <person name="Riley R."/>
            <person name="Lipzen A."/>
            <person name="Clum A."/>
            <person name="Drula E."/>
            <person name="Henrissat B."/>
            <person name="Kohler A."/>
            <person name="Grigoriev I.V."/>
            <person name="Martin F.M."/>
            <person name="Hacquard S."/>
        </authorList>
    </citation>
    <scope>NUCLEOTIDE SEQUENCE</scope>
    <source>
        <strain evidence="13">MPI-SDFR-AT-0117</strain>
    </source>
</reference>
<keyword evidence="4" id="KW-0808">Transferase</keyword>
<protein>
    <submittedName>
        <fullName evidence="13">Zinc-finger of the MIZ type in Nse subunit-domain-containing protein</fullName>
    </submittedName>
</protein>
<accession>A0A9P9A817</accession>
<evidence type="ECO:0000256" key="4">
    <source>
        <dbReference type="ARBA" id="ARBA00022679"/>
    </source>
</evidence>
<feature type="domain" description="SP-RING-type" evidence="12">
    <location>
        <begin position="282"/>
        <end position="371"/>
    </location>
</feature>
<dbReference type="EMBL" id="JAGSXJ010000021">
    <property type="protein sequence ID" value="KAH6678857.1"/>
    <property type="molecule type" value="Genomic_DNA"/>
</dbReference>
<dbReference type="CDD" id="cd16651">
    <property type="entry name" value="SPL-RING_NSE2"/>
    <property type="match status" value="1"/>
</dbReference>
<dbReference type="GO" id="GO:0016925">
    <property type="term" value="P:protein sumoylation"/>
    <property type="evidence" value="ECO:0007669"/>
    <property type="project" value="TreeGrafter"/>
</dbReference>
<comment type="subcellular location">
    <subcellularLocation>
        <location evidence="1">Nucleus</location>
    </subcellularLocation>
</comment>
<comment type="similarity">
    <text evidence="3">Belongs to the NSE2 family.</text>
</comment>
<feature type="compositionally biased region" description="Basic and acidic residues" evidence="11">
    <location>
        <begin position="52"/>
        <end position="62"/>
    </location>
</feature>
<keyword evidence="5" id="KW-0479">Metal-binding</keyword>
<evidence type="ECO:0000259" key="12">
    <source>
        <dbReference type="PROSITE" id="PS51044"/>
    </source>
</evidence>
<dbReference type="GO" id="GO:0008270">
    <property type="term" value="F:zinc ion binding"/>
    <property type="evidence" value="ECO:0007669"/>
    <property type="project" value="UniProtKB-KW"/>
</dbReference>
<feature type="region of interest" description="Disordered" evidence="11">
    <location>
        <begin position="84"/>
        <end position="106"/>
    </location>
</feature>
<dbReference type="Gene3D" id="3.30.40.10">
    <property type="entry name" value="Zinc/RING finger domain, C3HC4 (zinc finger)"/>
    <property type="match status" value="1"/>
</dbReference>
<dbReference type="InterPro" id="IPR004181">
    <property type="entry name" value="Znf_MIZ"/>
</dbReference>
<keyword evidence="14" id="KW-1185">Reference proteome</keyword>
<evidence type="ECO:0000256" key="6">
    <source>
        <dbReference type="ARBA" id="ARBA00022771"/>
    </source>
</evidence>
<dbReference type="PROSITE" id="PS51044">
    <property type="entry name" value="ZF_SP_RING"/>
    <property type="match status" value="1"/>
</dbReference>
<keyword evidence="6 10" id="KW-0863">Zinc-finger</keyword>
<dbReference type="GO" id="GO:0000724">
    <property type="term" value="P:double-strand break repair via homologous recombination"/>
    <property type="evidence" value="ECO:0007669"/>
    <property type="project" value="InterPro"/>
</dbReference>
<evidence type="ECO:0000256" key="5">
    <source>
        <dbReference type="ARBA" id="ARBA00022723"/>
    </source>
</evidence>
<feature type="region of interest" description="Disordered" evidence="11">
    <location>
        <begin position="1"/>
        <end position="63"/>
    </location>
</feature>
<evidence type="ECO:0000256" key="2">
    <source>
        <dbReference type="ARBA" id="ARBA00004718"/>
    </source>
</evidence>
<evidence type="ECO:0000256" key="11">
    <source>
        <dbReference type="SAM" id="MobiDB-lite"/>
    </source>
</evidence>
<name>A0A9P9A817_9PEZI</name>
<evidence type="ECO:0000256" key="8">
    <source>
        <dbReference type="ARBA" id="ARBA00022833"/>
    </source>
</evidence>
<keyword evidence="8" id="KW-0862">Zinc</keyword>
<dbReference type="PANTHER" id="PTHR21330">
    <property type="entry name" value="E3 SUMO-PROTEIN LIGASE NSE2"/>
    <property type="match status" value="1"/>
</dbReference>
<feature type="region of interest" description="Disordered" evidence="11">
    <location>
        <begin position="253"/>
        <end position="283"/>
    </location>
</feature>
<dbReference type="GO" id="GO:0030915">
    <property type="term" value="C:Smc5-Smc6 complex"/>
    <property type="evidence" value="ECO:0007669"/>
    <property type="project" value="InterPro"/>
</dbReference>
<sequence length="415" mass="47677">MPLLGQRRRAAPAAAASSSASGSADLPPYEPLSCALSDEAKRSLTGLSNNRENTRRYDEQMAKSKQFLGKSVAAVTDRLRERQKELDDLARNRTEKRRDKNQREEDLERWLPKLEGEVTTLSENAEKAMRDLVDRQAQLEDDKEAAVAMAAYFDNQPGRPRRPRRNQAQAEGMPKVEGEEDREGLDDEVPPPDRDPLSVLEEQRARKTAEYEAMSVIQRYALHNDYGHFRKLWHDAKFGDGVPLPDKTRWFDEAGNPVQPKPKRGGGGATKADHDAEDDEEEDDDIVIEGEHQSYVCPLSMQQITEPFSNHKCRHTFQKQSIVEWLNETGYRGRERQCPTPGCDQTFTLKDFYLDDIVLRKIQRARKRQAEEEAEEDRRQAGTQDDDEDEEMVPARSQVKRERKRRVADDIDDEE</sequence>
<feature type="compositionally biased region" description="Acidic residues" evidence="11">
    <location>
        <begin position="178"/>
        <end position="190"/>
    </location>
</feature>
<organism evidence="13 14">
    <name type="scientific">Plectosphaerella plurivora</name>
    <dbReference type="NCBI Taxonomy" id="936078"/>
    <lineage>
        <taxon>Eukaryota</taxon>
        <taxon>Fungi</taxon>
        <taxon>Dikarya</taxon>
        <taxon>Ascomycota</taxon>
        <taxon>Pezizomycotina</taxon>
        <taxon>Sordariomycetes</taxon>
        <taxon>Hypocreomycetidae</taxon>
        <taxon>Glomerellales</taxon>
        <taxon>Plectosphaerellaceae</taxon>
        <taxon>Plectosphaerella</taxon>
    </lineage>
</organism>
<evidence type="ECO:0000256" key="3">
    <source>
        <dbReference type="ARBA" id="ARBA00008212"/>
    </source>
</evidence>